<feature type="compositionally biased region" description="Basic and acidic residues" evidence="4">
    <location>
        <begin position="302"/>
        <end position="316"/>
    </location>
</feature>
<reference evidence="6 7" key="1">
    <citation type="submission" date="2016-07" db="EMBL/GenBank/DDBJ databases">
        <title>Draft genome of the white-rot fungus Obba rivulosa 3A-2.</title>
        <authorList>
            <consortium name="DOE Joint Genome Institute"/>
            <person name="Miettinen O."/>
            <person name="Riley R."/>
            <person name="Acob R."/>
            <person name="Barry K."/>
            <person name="Cullen D."/>
            <person name="De Vries R."/>
            <person name="Hainaut M."/>
            <person name="Hatakka A."/>
            <person name="Henrissat B."/>
            <person name="Hilden K."/>
            <person name="Kuo R."/>
            <person name="Labutti K."/>
            <person name="Lipzen A."/>
            <person name="Makela M.R."/>
            <person name="Sandor L."/>
            <person name="Spatafora J.W."/>
            <person name="Grigoriev I.V."/>
            <person name="Hibbett D.S."/>
        </authorList>
    </citation>
    <scope>NUCLEOTIDE SEQUENCE [LARGE SCALE GENOMIC DNA]</scope>
    <source>
        <strain evidence="6 7">3A-2</strain>
    </source>
</reference>
<feature type="region of interest" description="Disordered" evidence="4">
    <location>
        <begin position="206"/>
        <end position="316"/>
    </location>
</feature>
<accession>A0A8E2J6T0</accession>
<dbReference type="Pfam" id="PF24245">
    <property type="entry name" value="INO80F"/>
    <property type="match status" value="1"/>
</dbReference>
<dbReference type="InterPro" id="IPR056513">
    <property type="entry name" value="INO80F"/>
</dbReference>
<feature type="compositionally biased region" description="Polar residues" evidence="4">
    <location>
        <begin position="435"/>
        <end position="464"/>
    </location>
</feature>
<dbReference type="OrthoDB" id="10070927at2759"/>
<dbReference type="AlphaFoldDB" id="A0A8E2J6T0"/>
<organism evidence="6 7">
    <name type="scientific">Obba rivulosa</name>
    <dbReference type="NCBI Taxonomy" id="1052685"/>
    <lineage>
        <taxon>Eukaryota</taxon>
        <taxon>Fungi</taxon>
        <taxon>Dikarya</taxon>
        <taxon>Basidiomycota</taxon>
        <taxon>Agaricomycotina</taxon>
        <taxon>Agaricomycetes</taxon>
        <taxon>Polyporales</taxon>
        <taxon>Gelatoporiaceae</taxon>
        <taxon>Obba</taxon>
    </lineage>
</organism>
<feature type="region of interest" description="Disordered" evidence="4">
    <location>
        <begin position="1"/>
        <end position="24"/>
    </location>
</feature>
<dbReference type="GO" id="GO:0005634">
    <property type="term" value="C:nucleus"/>
    <property type="evidence" value="ECO:0007669"/>
    <property type="project" value="UniProtKB-SubCell"/>
</dbReference>
<feature type="compositionally biased region" description="Low complexity" evidence="4">
    <location>
        <begin position="527"/>
        <end position="544"/>
    </location>
</feature>
<feature type="region of interest" description="Disordered" evidence="4">
    <location>
        <begin position="116"/>
        <end position="146"/>
    </location>
</feature>
<feature type="compositionally biased region" description="Basic and acidic residues" evidence="4">
    <location>
        <begin position="545"/>
        <end position="555"/>
    </location>
</feature>
<name>A0A8E2J6T0_9APHY</name>
<keyword evidence="7" id="KW-1185">Reference proteome</keyword>
<proteinExistence type="predicted"/>
<evidence type="ECO:0000256" key="2">
    <source>
        <dbReference type="ARBA" id="ARBA00023242"/>
    </source>
</evidence>
<evidence type="ECO:0000256" key="1">
    <source>
        <dbReference type="ARBA" id="ARBA00004123"/>
    </source>
</evidence>
<feature type="compositionally biased region" description="Pro residues" evidence="4">
    <location>
        <begin position="1"/>
        <end position="10"/>
    </location>
</feature>
<keyword evidence="2" id="KW-0539">Nucleus</keyword>
<feature type="compositionally biased region" description="Basic and acidic residues" evidence="4">
    <location>
        <begin position="506"/>
        <end position="526"/>
    </location>
</feature>
<feature type="compositionally biased region" description="Low complexity" evidence="4">
    <location>
        <begin position="256"/>
        <end position="277"/>
    </location>
</feature>
<dbReference type="EMBL" id="KV722333">
    <property type="protein sequence ID" value="OCH96006.1"/>
    <property type="molecule type" value="Genomic_DNA"/>
</dbReference>
<keyword evidence="3" id="KW-0175">Coiled coil</keyword>
<evidence type="ECO:0000259" key="5">
    <source>
        <dbReference type="Pfam" id="PF24245"/>
    </source>
</evidence>
<evidence type="ECO:0000256" key="3">
    <source>
        <dbReference type="SAM" id="Coils"/>
    </source>
</evidence>
<comment type="subcellular location">
    <subcellularLocation>
        <location evidence="1">Nucleus</location>
    </subcellularLocation>
</comment>
<feature type="coiled-coil region" evidence="3">
    <location>
        <begin position="62"/>
        <end position="89"/>
    </location>
</feature>
<dbReference type="Proteomes" id="UP000250043">
    <property type="component" value="Unassembled WGS sequence"/>
</dbReference>
<evidence type="ECO:0000313" key="6">
    <source>
        <dbReference type="EMBL" id="OCH96006.1"/>
    </source>
</evidence>
<evidence type="ECO:0000313" key="7">
    <source>
        <dbReference type="Proteomes" id="UP000250043"/>
    </source>
</evidence>
<feature type="region of interest" description="Disordered" evidence="4">
    <location>
        <begin position="331"/>
        <end position="394"/>
    </location>
</feature>
<gene>
    <name evidence="6" type="ORF">OBBRIDRAFT_744686</name>
</gene>
<evidence type="ECO:0000256" key="4">
    <source>
        <dbReference type="SAM" id="MobiDB-lite"/>
    </source>
</evidence>
<protein>
    <recommendedName>
        <fullName evidence="5">INO80 complex subunit F domain-containing protein</fullName>
    </recommendedName>
</protein>
<feature type="region of interest" description="Disordered" evidence="4">
    <location>
        <begin position="418"/>
        <end position="571"/>
    </location>
</feature>
<sequence>MSRQPSPGPSLPRMQFNDPNAHLPHHLRRTDTYSGGYVAGDPNYVHKQRQKYAQGITAGVEDVKYQQKYKELRKKVKEIEQDNDRLYFKLLLAKKNIRRMNLERAILYERLAAVPPTPGRQTQELPPESDSLFQPQPPAPPEHARAIDPHDSAVMEYMRVHPNARLVQGPDGRIVAVEDTPAIGPGGHPTMSAPPPHGLPLVSGFRHDSGPGYDPNRQLPPLPPMIPVIHPSLEPPRELPPINDHHPGHAYPTAQPHSVPHAHSTSTSHHSRASSARPDLDIVTGGPQRVDSLPPVHSVHSRSPDTSELPSDRSRRHEVRELAALHGHGLPHQHVQIPPQNMSASPPTPHSPTHTYPRIGRHNHQRTGPGAHIHRERDPEEQAELEAERARERAREIEREQAMLARLAREEQEDAALFASREDPGLMGPGMARRQSGSGSPLSAIGNSGSHGPSRPGSVQSAQSYERERSRAYAPRVSNLLGIDEESVSGAGPAARGPVSESAAVDTRKRSRGEMEMDSDRERGEARSSSAAGAARSSTGSGSDRGAKRLHRDDGDVSPGDLGDDEQMGDA</sequence>
<feature type="domain" description="INO80 complex subunit F" evidence="5">
    <location>
        <begin position="65"/>
        <end position="111"/>
    </location>
</feature>
<feature type="compositionally biased region" description="Acidic residues" evidence="4">
    <location>
        <begin position="562"/>
        <end position="571"/>
    </location>
</feature>
<feature type="compositionally biased region" description="Basic and acidic residues" evidence="4">
    <location>
        <begin position="373"/>
        <end position="394"/>
    </location>
</feature>